<name>A0A974PRD9_9HYPH</name>
<dbReference type="Pfam" id="PF04250">
    <property type="entry name" value="DUF429"/>
    <property type="match status" value="1"/>
</dbReference>
<dbReference type="KEGG" id="xdi:EZH22_06985"/>
<organism evidence="1 2">
    <name type="scientific">Xanthobacter dioxanivorans</name>
    <dbReference type="NCBI Taxonomy" id="2528964"/>
    <lineage>
        <taxon>Bacteria</taxon>
        <taxon>Pseudomonadati</taxon>
        <taxon>Pseudomonadota</taxon>
        <taxon>Alphaproteobacteria</taxon>
        <taxon>Hyphomicrobiales</taxon>
        <taxon>Xanthobacteraceae</taxon>
        <taxon>Xanthobacter</taxon>
    </lineage>
</organism>
<evidence type="ECO:0000313" key="2">
    <source>
        <dbReference type="Proteomes" id="UP000596427"/>
    </source>
</evidence>
<protein>
    <submittedName>
        <fullName evidence="1">DUF429 domain-containing protein</fullName>
    </submittedName>
</protein>
<dbReference type="EMBL" id="CP063362">
    <property type="protein sequence ID" value="QRG08076.1"/>
    <property type="molecule type" value="Genomic_DNA"/>
</dbReference>
<gene>
    <name evidence="1" type="ORF">EZH22_06985</name>
</gene>
<dbReference type="InterPro" id="IPR007362">
    <property type="entry name" value="DUF429"/>
</dbReference>
<dbReference type="AlphaFoldDB" id="A0A974PRD9"/>
<dbReference type="RefSeq" id="WP_203194985.1">
    <property type="nucleotide sequence ID" value="NZ_CP063362.1"/>
</dbReference>
<evidence type="ECO:0000313" key="1">
    <source>
        <dbReference type="EMBL" id="QRG08076.1"/>
    </source>
</evidence>
<dbReference type="Proteomes" id="UP000596427">
    <property type="component" value="Chromosome"/>
</dbReference>
<sequence>MRTDGAPRRRFAGLDGCRGGWILAQWDGAGQLHLARLPSVAGLFEGPDAPDIAAIDMPIGLPDRVGPRGRAPERLVRPLLGLRQSSVFSVPARAAVMAGLGDGPEPQRYRAACAAARATSDPPRAVAKQCFHLFPKIGEVDALLRRRPDLSGRLLECHPEVAFWAMNGQQPLDLPKKVKNRPFPPGLDLRRRLLGAWGVPLDLLDEQNARALGAGLDDLIDACACVVTAKRVACGKALCFPDPAERDAFGLPIAIVA</sequence>
<reference evidence="1 2" key="1">
    <citation type="submission" date="2020-10" db="EMBL/GenBank/DDBJ databases">
        <title>Degradation of 1,4-Dioxane by Xanthobacter sp. YN2, via a Novel Group-2 Soluble Di-Iron Monooxygenase.</title>
        <authorList>
            <person name="Ma F."/>
            <person name="Wang Y."/>
            <person name="Yang J."/>
            <person name="Guo H."/>
            <person name="Su D."/>
            <person name="Yu L."/>
        </authorList>
    </citation>
    <scope>NUCLEOTIDE SEQUENCE [LARGE SCALE GENOMIC DNA]</scope>
    <source>
        <strain evidence="1 2">YN2</strain>
    </source>
</reference>
<keyword evidence="2" id="KW-1185">Reference proteome</keyword>
<proteinExistence type="predicted"/>
<accession>A0A974PRD9</accession>